<dbReference type="EMBL" id="UXUI01007138">
    <property type="protein sequence ID" value="VDD85646.1"/>
    <property type="molecule type" value="Genomic_DNA"/>
</dbReference>
<proteinExistence type="predicted"/>
<keyword evidence="1" id="KW-0732">Signal</keyword>
<keyword evidence="3" id="KW-1185">Reference proteome</keyword>
<sequence length="227" mass="26581">MQTYATLVLFLLIPAVFSEDFNSTTDAVLETDYENETEIVAPQRDFIGDDFYGDSFHGHFYEHAHIFGPDFYESFHPHISYPSHFYHHHHHHHHRNTRIGGFIPQLLSHITPGAWKELFRICQNNTITEAQKEAAIWEWAPRQGQDVYIQEILKSMTPDQQELLQYLQLISQRSMKKVPTFVGLPSELLCNRIRPFTPMIVYGCQDPRFLDMENYFLPLCANNGGFY</sequence>
<evidence type="ECO:0000256" key="1">
    <source>
        <dbReference type="SAM" id="SignalP"/>
    </source>
</evidence>
<evidence type="ECO:0000313" key="2">
    <source>
        <dbReference type="EMBL" id="VDD85646.1"/>
    </source>
</evidence>
<dbReference type="AlphaFoldDB" id="A0A0N4UUK6"/>
<evidence type="ECO:0000313" key="4">
    <source>
        <dbReference type="WBParaSite" id="EVEC_0000108101-mRNA-1"/>
    </source>
</evidence>
<dbReference type="WBParaSite" id="EVEC_0000108101-mRNA-1">
    <property type="protein sequence ID" value="EVEC_0000108101-mRNA-1"/>
    <property type="gene ID" value="EVEC_0000108101"/>
</dbReference>
<organism evidence="4">
    <name type="scientific">Enterobius vermicularis</name>
    <name type="common">Human pinworm</name>
    <dbReference type="NCBI Taxonomy" id="51028"/>
    <lineage>
        <taxon>Eukaryota</taxon>
        <taxon>Metazoa</taxon>
        <taxon>Ecdysozoa</taxon>
        <taxon>Nematoda</taxon>
        <taxon>Chromadorea</taxon>
        <taxon>Rhabditida</taxon>
        <taxon>Spirurina</taxon>
        <taxon>Oxyuridomorpha</taxon>
        <taxon>Oxyuroidea</taxon>
        <taxon>Oxyuridae</taxon>
        <taxon>Enterobius</taxon>
    </lineage>
</organism>
<reference evidence="4" key="1">
    <citation type="submission" date="2017-02" db="UniProtKB">
        <authorList>
            <consortium name="WormBaseParasite"/>
        </authorList>
    </citation>
    <scope>IDENTIFICATION</scope>
</reference>
<name>A0A0N4UUK6_ENTVE</name>
<feature type="signal peptide" evidence="1">
    <location>
        <begin position="1"/>
        <end position="18"/>
    </location>
</feature>
<protein>
    <submittedName>
        <fullName evidence="4">Saposin B-type domain-containing protein</fullName>
    </submittedName>
</protein>
<gene>
    <name evidence="2" type="ORF">EVEC_LOCUS789</name>
</gene>
<dbReference type="Proteomes" id="UP000274131">
    <property type="component" value="Unassembled WGS sequence"/>
</dbReference>
<evidence type="ECO:0000313" key="3">
    <source>
        <dbReference type="Proteomes" id="UP000274131"/>
    </source>
</evidence>
<feature type="chain" id="PRO_5043122450" evidence="1">
    <location>
        <begin position="19"/>
        <end position="227"/>
    </location>
</feature>
<accession>A0A0N4UUK6</accession>
<reference evidence="2 3" key="2">
    <citation type="submission" date="2018-10" db="EMBL/GenBank/DDBJ databases">
        <authorList>
            <consortium name="Pathogen Informatics"/>
        </authorList>
    </citation>
    <scope>NUCLEOTIDE SEQUENCE [LARGE SCALE GENOMIC DNA]</scope>
</reference>